<dbReference type="AlphaFoldDB" id="A0A316VDP8"/>
<dbReference type="PANTHER" id="PTHR33938:SF15">
    <property type="entry name" value="FERULOYL ESTERASE B-RELATED"/>
    <property type="match status" value="1"/>
</dbReference>
<reference evidence="8 9" key="1">
    <citation type="journal article" date="2018" name="Mol. Biol. Evol.">
        <title>Broad Genomic Sampling Reveals a Smut Pathogenic Ancestry of the Fungal Clade Ustilaginomycotina.</title>
        <authorList>
            <person name="Kijpornyongpan T."/>
            <person name="Mondo S.J."/>
            <person name="Barry K."/>
            <person name="Sandor L."/>
            <person name="Lee J."/>
            <person name="Lipzen A."/>
            <person name="Pangilinan J."/>
            <person name="LaButti K."/>
            <person name="Hainaut M."/>
            <person name="Henrissat B."/>
            <person name="Grigoriev I.V."/>
            <person name="Spatafora J.W."/>
            <person name="Aime M.C."/>
        </authorList>
    </citation>
    <scope>NUCLEOTIDE SEQUENCE [LARGE SCALE GENOMIC DNA]</scope>
    <source>
        <strain evidence="8 9">MCA 3882</strain>
    </source>
</reference>
<evidence type="ECO:0000313" key="8">
    <source>
        <dbReference type="EMBL" id="PWN35610.1"/>
    </source>
</evidence>
<dbReference type="STRING" id="1280837.A0A316VDP8"/>
<keyword evidence="4 7" id="KW-0378">Hydrolase</keyword>
<dbReference type="Pfam" id="PF07519">
    <property type="entry name" value="Tannase"/>
    <property type="match status" value="1"/>
</dbReference>
<dbReference type="EMBL" id="KZ819603">
    <property type="protein sequence ID" value="PWN35610.1"/>
    <property type="molecule type" value="Genomic_DNA"/>
</dbReference>
<dbReference type="RefSeq" id="XP_025355912.1">
    <property type="nucleotide sequence ID" value="XM_025501403.1"/>
</dbReference>
<proteinExistence type="inferred from homology"/>
<dbReference type="Proteomes" id="UP000245771">
    <property type="component" value="Unassembled WGS sequence"/>
</dbReference>
<dbReference type="GeneID" id="37023184"/>
<evidence type="ECO:0000256" key="2">
    <source>
        <dbReference type="ARBA" id="ARBA00022651"/>
    </source>
</evidence>
<dbReference type="InParanoid" id="A0A316VDP8"/>
<dbReference type="GO" id="GO:0030600">
    <property type="term" value="F:feruloyl esterase activity"/>
    <property type="evidence" value="ECO:0007669"/>
    <property type="project" value="UniProtKB-EC"/>
</dbReference>
<keyword evidence="3 7" id="KW-0732">Signal</keyword>
<evidence type="ECO:0000256" key="4">
    <source>
        <dbReference type="ARBA" id="ARBA00022801"/>
    </source>
</evidence>
<dbReference type="PANTHER" id="PTHR33938">
    <property type="entry name" value="FERULOYL ESTERASE B-RELATED"/>
    <property type="match status" value="1"/>
</dbReference>
<evidence type="ECO:0000256" key="6">
    <source>
        <dbReference type="ARBA" id="ARBA00034075"/>
    </source>
</evidence>
<dbReference type="OrthoDB" id="3039123at2759"/>
<feature type="signal peptide" evidence="7">
    <location>
        <begin position="1"/>
        <end position="20"/>
    </location>
</feature>
<evidence type="ECO:0000256" key="5">
    <source>
        <dbReference type="ARBA" id="ARBA00023157"/>
    </source>
</evidence>
<keyword evidence="2" id="KW-0624">Polysaccharide degradation</keyword>
<keyword evidence="2" id="KW-0119">Carbohydrate metabolism</keyword>
<keyword evidence="5" id="KW-1015">Disulfide bond</keyword>
<sequence length="670" mass="72741">MRTSLSFSFAFCALANVASCLSILGKRNSAFIAGTEAESLCIQLSQSFRAPSGVTINNTWTQYFPEGSPNSIEFLTSSYPNGTIPAGVNVKKILEDLKPDFDEKSQGEYGRLSQNGLPAFCRFVTTIITSVNTSALSEVWLPLASNSSVPLATPVASHSKKRSSSRQVRSLPGEEILGYTPGWNGRIAIIGNSAQLGFVSMPTMKSYLGRYMFVVAGSNLGHFSDKLSVDWVLKGGFIDTLTDFASRANHLTTLLAESVVDQYYGKDCEHAVRNPKDSNRVYRYYVGTSGGGAHGLSASQVYPNDYHGILTGAPTNNFMNQIVGILHTTSLHNKSFIGEGYFSRNALYGPVKDIVTRQCDALDGLEDGIISAPTLCKPHLEPELLCGTGKTYGQSNATCLTQAQINAVYQLYNATYLEGEQVYPAFWPGLEDSAAKLKSSNPMASGWYQLVVQRKSALNDSFNPFTDLRLSELKAGIAADPGGVNSAKTDLSKFIGAGGKMIIYQGSYDLIRSPQATIDYFNEMKANTTAVLGEDLVTSSIKLYEVFGMQHSRNGPGASNFGAPEQNDIGQRPYKYESGYDITLALIAWVEKGIEPNGQIALKYEVNPVPVTSANVSKSDPADQLPAQNLQDYNYGVVFSRLLCPYPTRAVYQDGEDADDEDGYQAFSCI</sequence>
<dbReference type="InterPro" id="IPR011118">
    <property type="entry name" value="Tannase/feruloyl_esterase"/>
</dbReference>
<keyword evidence="2" id="KW-0858">Xylan degradation</keyword>
<evidence type="ECO:0000256" key="3">
    <source>
        <dbReference type="ARBA" id="ARBA00022729"/>
    </source>
</evidence>
<keyword evidence="1" id="KW-0719">Serine esterase</keyword>
<dbReference type="GO" id="GO:0045493">
    <property type="term" value="P:xylan catabolic process"/>
    <property type="evidence" value="ECO:0007669"/>
    <property type="project" value="UniProtKB-KW"/>
</dbReference>
<organism evidence="8 9">
    <name type="scientific">Meira miltonrushii</name>
    <dbReference type="NCBI Taxonomy" id="1280837"/>
    <lineage>
        <taxon>Eukaryota</taxon>
        <taxon>Fungi</taxon>
        <taxon>Dikarya</taxon>
        <taxon>Basidiomycota</taxon>
        <taxon>Ustilaginomycotina</taxon>
        <taxon>Exobasidiomycetes</taxon>
        <taxon>Exobasidiales</taxon>
        <taxon>Brachybasidiaceae</taxon>
        <taxon>Meira</taxon>
    </lineage>
</organism>
<feature type="chain" id="PRO_5016190793" description="Carboxylic ester hydrolase" evidence="7">
    <location>
        <begin position="21"/>
        <end position="670"/>
    </location>
</feature>
<evidence type="ECO:0000256" key="1">
    <source>
        <dbReference type="ARBA" id="ARBA00022487"/>
    </source>
</evidence>
<keyword evidence="9" id="KW-1185">Reference proteome</keyword>
<evidence type="ECO:0000313" key="9">
    <source>
        <dbReference type="Proteomes" id="UP000245771"/>
    </source>
</evidence>
<gene>
    <name evidence="8" type="ORF">FA14DRAFT_184673</name>
</gene>
<protein>
    <recommendedName>
        <fullName evidence="7">Carboxylic ester hydrolase</fullName>
        <ecNumber evidence="7">3.1.1.-</ecNumber>
    </recommendedName>
</protein>
<comment type="catalytic activity">
    <reaction evidence="6">
        <text>feruloyl-polysaccharide + H2O = ferulate + polysaccharide.</text>
        <dbReference type="EC" id="3.1.1.73"/>
    </reaction>
</comment>
<accession>A0A316VDP8</accession>
<name>A0A316VDP8_9BASI</name>
<evidence type="ECO:0000256" key="7">
    <source>
        <dbReference type="RuleBase" id="RU361238"/>
    </source>
</evidence>
<comment type="similarity">
    <text evidence="7">Belongs to the tannase family.</text>
</comment>
<dbReference type="EC" id="3.1.1.-" evidence="7"/>